<dbReference type="InterPro" id="IPR053162">
    <property type="entry name" value="DnaD"/>
</dbReference>
<dbReference type="Gene3D" id="1.10.10.10">
    <property type="entry name" value="Winged helix-like DNA-binding domain superfamily/Winged helix DNA-binding domain"/>
    <property type="match status" value="1"/>
</dbReference>
<comment type="similarity">
    <text evidence="1">Belongs to the DnaB/DnaD family.</text>
</comment>
<evidence type="ECO:0000256" key="2">
    <source>
        <dbReference type="SAM" id="MobiDB-lite"/>
    </source>
</evidence>
<evidence type="ECO:0000313" key="5">
    <source>
        <dbReference type="EMBL" id="WAA10586.1"/>
    </source>
</evidence>
<evidence type="ECO:0000259" key="3">
    <source>
        <dbReference type="Pfam" id="PF07261"/>
    </source>
</evidence>
<evidence type="ECO:0000259" key="4">
    <source>
        <dbReference type="Pfam" id="PF21984"/>
    </source>
</evidence>
<dbReference type="PANTHER" id="PTHR37293">
    <property type="entry name" value="PHAGE REPLICATION PROTEIN-RELATED"/>
    <property type="match status" value="1"/>
</dbReference>
<dbReference type="Gene3D" id="1.10.10.630">
    <property type="entry name" value="DnaD domain-like"/>
    <property type="match status" value="1"/>
</dbReference>
<evidence type="ECO:0000313" key="6">
    <source>
        <dbReference type="Proteomes" id="UP001164718"/>
    </source>
</evidence>
<dbReference type="NCBIfam" id="TIGR01446">
    <property type="entry name" value="DnaD_dom"/>
    <property type="match status" value="1"/>
</dbReference>
<dbReference type="Pfam" id="PF21984">
    <property type="entry name" value="DnaD_N"/>
    <property type="match status" value="1"/>
</dbReference>
<dbReference type="Pfam" id="PF07261">
    <property type="entry name" value="DnaB_2"/>
    <property type="match status" value="1"/>
</dbReference>
<dbReference type="InterPro" id="IPR036388">
    <property type="entry name" value="WH-like_DNA-bd_sf"/>
</dbReference>
<feature type="compositionally biased region" description="Basic and acidic residues" evidence="2">
    <location>
        <begin position="213"/>
        <end position="223"/>
    </location>
</feature>
<keyword evidence="6" id="KW-1185">Reference proteome</keyword>
<name>A0A9E8LWW4_9BACI</name>
<dbReference type="RefSeq" id="WP_275418381.1">
    <property type="nucleotide sequence ID" value="NZ_CP106878.1"/>
</dbReference>
<organism evidence="5 6">
    <name type="scientific">Fervidibacillus albus</name>
    <dbReference type="NCBI Taxonomy" id="2980026"/>
    <lineage>
        <taxon>Bacteria</taxon>
        <taxon>Bacillati</taxon>
        <taxon>Bacillota</taxon>
        <taxon>Bacilli</taxon>
        <taxon>Bacillales</taxon>
        <taxon>Bacillaceae</taxon>
        <taxon>Fervidibacillus</taxon>
    </lineage>
</organism>
<gene>
    <name evidence="5" type="ORF">OE104_04505</name>
</gene>
<dbReference type="InterPro" id="IPR053843">
    <property type="entry name" value="DnaD_N"/>
</dbReference>
<dbReference type="AlphaFoldDB" id="A0A9E8LWW4"/>
<accession>A0A9E8LWW4</accession>
<feature type="region of interest" description="Disordered" evidence="2">
    <location>
        <begin position="204"/>
        <end position="226"/>
    </location>
</feature>
<reference evidence="5" key="1">
    <citation type="submission" date="2022-09" db="EMBL/GenBank/DDBJ databases">
        <title>Complete Genomes of Fervidibacillus albus and Fervidibacillus halotolerans isolated from tidal flat sediments.</title>
        <authorList>
            <person name="Kwon K.K."/>
            <person name="Yang S.-H."/>
            <person name="Park M.J."/>
            <person name="Oh H.-M."/>
        </authorList>
    </citation>
    <scope>NUCLEOTIDE SEQUENCE</scope>
    <source>
        <strain evidence="5">MEBiC13591</strain>
    </source>
</reference>
<feature type="domain" description="DnaB/C C-terminal" evidence="3">
    <location>
        <begin position="131"/>
        <end position="202"/>
    </location>
</feature>
<dbReference type="InterPro" id="IPR006343">
    <property type="entry name" value="DnaB/C_C"/>
</dbReference>
<evidence type="ECO:0000256" key="1">
    <source>
        <dbReference type="ARBA" id="ARBA00093462"/>
    </source>
</evidence>
<feature type="domain" description="DnaD N-terminal" evidence="4">
    <location>
        <begin position="17"/>
        <end position="117"/>
    </location>
</feature>
<dbReference type="Proteomes" id="UP001164718">
    <property type="component" value="Chromosome"/>
</dbReference>
<dbReference type="KEGG" id="faf:OE104_04505"/>
<dbReference type="InterPro" id="IPR034829">
    <property type="entry name" value="DnaD-like_sf"/>
</dbReference>
<sequence>MSKQLIVSFMKNGGVTIPSFLFQYYKQIGLSDIECMVILHLQTFKENGNEFPTHEQLSSRMLLDTDQCSQTLVSLIQRGFLAIEKGRSDSGIYYEKYTLDPLWNKLTDYLLLQEKEQEKDKKQVEEQSLYTVFEQEFGRPLSPIECETLAMWMDEDGHSTSIIKTALKEAVLSGKLNFRYIDRILFEWKKNGIRSVEQAMEHGKKYRMHQQKVKSDGNRKNDASKAPFYNWLEN</sequence>
<proteinExistence type="inferred from homology"/>
<dbReference type="PANTHER" id="PTHR37293:SF6">
    <property type="entry name" value="DNA REPLICATION PROTEIN DNAD"/>
    <property type="match status" value="1"/>
</dbReference>
<dbReference type="SUPFAM" id="SSF158499">
    <property type="entry name" value="DnaD domain-like"/>
    <property type="match status" value="1"/>
</dbReference>
<protein>
    <submittedName>
        <fullName evidence="5">DnaD domain-containing protein</fullName>
    </submittedName>
</protein>
<dbReference type="EMBL" id="CP106878">
    <property type="protein sequence ID" value="WAA10586.1"/>
    <property type="molecule type" value="Genomic_DNA"/>
</dbReference>